<dbReference type="GeneID" id="106504136"/>
<dbReference type="InterPro" id="IPR020846">
    <property type="entry name" value="MFS_dom"/>
</dbReference>
<dbReference type="GO" id="GO:0015349">
    <property type="term" value="F:thyroid hormone transmembrane transporter activity"/>
    <property type="evidence" value="ECO:0007669"/>
    <property type="project" value="Ensembl"/>
</dbReference>
<keyword evidence="6" id="KW-0769">Symport</keyword>
<keyword evidence="12" id="KW-0739">Sodium transport</keyword>
<feature type="transmembrane region" description="Helical" evidence="15">
    <location>
        <begin position="292"/>
        <end position="311"/>
    </location>
</feature>
<dbReference type="EMBL" id="DQIR01164732">
    <property type="protein sequence ID" value="HDB20209.1"/>
    <property type="molecule type" value="Transcribed_RNA"/>
</dbReference>
<dbReference type="PROSITE" id="PS50850">
    <property type="entry name" value="MFS"/>
    <property type="match status" value="1"/>
</dbReference>
<keyword evidence="3" id="KW-0813">Transport</keyword>
<evidence type="ECO:0000313" key="17">
    <source>
        <dbReference type="EMBL" id="HDB47524.1"/>
    </source>
</evidence>
<evidence type="ECO:0000313" key="19">
    <source>
        <dbReference type="Proteomes" id="UP000008227"/>
    </source>
</evidence>
<feature type="region of interest" description="Disordered" evidence="14">
    <location>
        <begin position="1"/>
        <end position="21"/>
    </location>
</feature>
<keyword evidence="4" id="KW-1003">Cell membrane</keyword>
<evidence type="ECO:0000256" key="14">
    <source>
        <dbReference type="SAM" id="MobiDB-lite"/>
    </source>
</evidence>
<dbReference type="GO" id="GO:0015143">
    <property type="term" value="F:urate transmembrane transporter activity"/>
    <property type="evidence" value="ECO:0007669"/>
    <property type="project" value="Ensembl"/>
</dbReference>
<dbReference type="FunFam" id="1.20.1250.20:FF:000060">
    <property type="entry name" value="Solute carrier family 17 member 3"/>
    <property type="match status" value="1"/>
</dbReference>
<proteinExistence type="inferred from homology"/>
<comment type="subcellular location">
    <subcellularLocation>
        <location evidence="1">Apical cell membrane</location>
        <topology evidence="1">Multi-pass membrane protein</topology>
    </subcellularLocation>
</comment>
<evidence type="ECO:0000256" key="15">
    <source>
        <dbReference type="SAM" id="Phobius"/>
    </source>
</evidence>
<accession>A0A480SJL0</accession>
<evidence type="ECO:0000256" key="6">
    <source>
        <dbReference type="ARBA" id="ARBA00022847"/>
    </source>
</evidence>
<dbReference type="GeneTree" id="ENSGT00940000160894"/>
<evidence type="ECO:0000256" key="10">
    <source>
        <dbReference type="ARBA" id="ARBA00023136"/>
    </source>
</evidence>
<dbReference type="Pfam" id="PF07690">
    <property type="entry name" value="MFS_1"/>
    <property type="match status" value="1"/>
</dbReference>
<comment type="catalytic activity">
    <reaction evidence="13">
        <text>3 Na(+)(out) + phosphate(out) = 3 Na(+)(in) + phosphate(in)</text>
        <dbReference type="Rhea" id="RHEA:71255"/>
        <dbReference type="ChEBI" id="CHEBI:29101"/>
        <dbReference type="ChEBI" id="CHEBI:43474"/>
    </reaction>
</comment>
<dbReference type="SUPFAM" id="SSF103473">
    <property type="entry name" value="MFS general substrate transporter"/>
    <property type="match status" value="1"/>
</dbReference>
<dbReference type="InterPro" id="IPR036259">
    <property type="entry name" value="MFS_trans_sf"/>
</dbReference>
<dbReference type="GO" id="GO:0016324">
    <property type="term" value="C:apical plasma membrane"/>
    <property type="evidence" value="ECO:0000318"/>
    <property type="project" value="GO_Central"/>
</dbReference>
<evidence type="ECO:0000256" key="1">
    <source>
        <dbReference type="ARBA" id="ARBA00004424"/>
    </source>
</evidence>
<reference evidence="19" key="1">
    <citation type="submission" date="2009-11" db="EMBL/GenBank/DDBJ databases">
        <authorList>
            <consortium name="Porcine genome sequencing project"/>
        </authorList>
    </citation>
    <scope>NUCLEOTIDE SEQUENCE [LARGE SCALE GENOMIC DNA]</scope>
    <source>
        <strain evidence="19">Duroc</strain>
    </source>
</reference>
<dbReference type="InterPro" id="IPR050382">
    <property type="entry name" value="MFS_Na/Anion_cotransporter"/>
</dbReference>
<evidence type="ECO:0000256" key="11">
    <source>
        <dbReference type="ARBA" id="ARBA00023180"/>
    </source>
</evidence>
<dbReference type="EMBL" id="DQIR01191191">
    <property type="protein sequence ID" value="HDB46668.1"/>
    <property type="molecule type" value="Transcribed_RNA"/>
</dbReference>
<evidence type="ECO:0000259" key="16">
    <source>
        <dbReference type="PROSITE" id="PS50850"/>
    </source>
</evidence>
<dbReference type="KEGG" id="ssc:106504136"/>
<feature type="transmembrane region" description="Helical" evidence="15">
    <location>
        <begin position="331"/>
        <end position="357"/>
    </location>
</feature>
<sequence>MSTTVEAEATEGGTINDGNLNMAQEQTSRRGFCSVRHGLALIVHLCNFSISTQQINMSIAMPAMVNNTALPTPLNASIEGPPTDSQDNWNETLKEVKAVAAMYDWSPEIQGIILSSPNYCSFLAPIPCGYMAEMFGVKYLTSACLLISSVLNLFIPLAADTGVTWLIVLRIVQGIAQVMVLTSQYSIWTRWAPPLERSQLITLSVSGSVLGSCTILFIGGFLCQTLGWPTIFYIFGAIGCFSSFLWFALVYDDPMNHPFISTSEKEYIVCSLAQEDSPPGWSLPIKAMIKSLPLWSILIFYFTDYWYYYIITSYTPTYISSVLEVNIRDNGILSALPYVSAYICIVLGGLLADYLFSRKILRLNTIRKLFTVIGVVIPSAFTVSLFWVRSSFGATIAFLILAFSFKSIVQSGALINFMDIAPRHGTLLRGLSQIFSYLSGTISPTVSGFLISQDSEFGWRNVFLLSFAVGMAGLFFYLIFGQAEVQDWAKGRPSPTSEQTE</sequence>
<feature type="transmembrane region" description="Helical" evidence="15">
    <location>
        <begin position="231"/>
        <end position="251"/>
    </location>
</feature>
<reference evidence="17" key="2">
    <citation type="journal article" date="2019" name="PeerJ">
        <title>Genes of the pig, Sus scrofa, reconstructed with EvidentialGene.</title>
        <authorList>
            <person name="Gilbert D.G."/>
        </authorList>
    </citation>
    <scope>NUCLEOTIDE SEQUENCE</scope>
</reference>
<feature type="transmembrane region" description="Helical" evidence="15">
    <location>
        <begin position="139"/>
        <end position="159"/>
    </location>
</feature>
<feature type="domain" description="Major facilitator superfamily (MFS) profile" evidence="16">
    <location>
        <begin position="39"/>
        <end position="485"/>
    </location>
</feature>
<dbReference type="EMBL" id="DQIR01192047">
    <property type="protein sequence ID" value="HDB47524.1"/>
    <property type="molecule type" value="Transcribed_RNA"/>
</dbReference>
<keyword evidence="5 15" id="KW-0812">Transmembrane</keyword>
<keyword evidence="10 15" id="KW-0472">Membrane</keyword>
<dbReference type="AlphaFoldDB" id="A0A480SJL0"/>
<dbReference type="GO" id="GO:0006814">
    <property type="term" value="P:sodium ion transport"/>
    <property type="evidence" value="ECO:0007669"/>
    <property type="project" value="UniProtKB-KW"/>
</dbReference>
<dbReference type="RefSeq" id="XP_013832942.2">
    <property type="nucleotide sequence ID" value="XM_013977488.2"/>
</dbReference>
<evidence type="ECO:0000256" key="9">
    <source>
        <dbReference type="ARBA" id="ARBA00023065"/>
    </source>
</evidence>
<dbReference type="InterPro" id="IPR011701">
    <property type="entry name" value="MFS"/>
</dbReference>
<protein>
    <submittedName>
        <fullName evidence="17">Putative small intestine urate exporter isoform X1</fullName>
    </submittedName>
    <submittedName>
        <fullName evidence="18">Solute carrier family 17 member 4</fullName>
    </submittedName>
</protein>
<evidence type="ECO:0000256" key="12">
    <source>
        <dbReference type="ARBA" id="ARBA00023201"/>
    </source>
</evidence>
<feature type="transmembrane region" description="Helical" evidence="15">
    <location>
        <begin position="430"/>
        <end position="451"/>
    </location>
</feature>
<dbReference type="Ensembl" id="ENSSSCT00000063154.3">
    <property type="protein sequence ID" value="ENSSSCP00000038098.3"/>
    <property type="gene ID" value="ENSSSCG00000031944.3"/>
</dbReference>
<dbReference type="GO" id="GO:0015293">
    <property type="term" value="F:symporter activity"/>
    <property type="evidence" value="ECO:0007669"/>
    <property type="project" value="UniProtKB-KW"/>
</dbReference>
<evidence type="ECO:0000256" key="13">
    <source>
        <dbReference type="ARBA" id="ARBA00035839"/>
    </source>
</evidence>
<dbReference type="GlyGen" id="A0A480SJL0">
    <property type="glycosylation" value="1 site"/>
</dbReference>
<reference evidence="18" key="4">
    <citation type="submission" date="2025-05" db="UniProtKB">
        <authorList>
            <consortium name="Ensembl"/>
        </authorList>
    </citation>
    <scope>IDENTIFICATION</scope>
</reference>
<gene>
    <name evidence="18" type="primary">SLC17A4</name>
</gene>
<evidence type="ECO:0000256" key="5">
    <source>
        <dbReference type="ARBA" id="ARBA00022692"/>
    </source>
</evidence>
<feature type="transmembrane region" description="Helical" evidence="15">
    <location>
        <begin position="457"/>
        <end position="480"/>
    </location>
</feature>
<dbReference type="Gene3D" id="1.20.1250.20">
    <property type="entry name" value="MFS general substrate transporter like domains"/>
    <property type="match status" value="2"/>
</dbReference>
<feature type="transmembrane region" description="Helical" evidence="15">
    <location>
        <begin position="394"/>
        <end position="418"/>
    </location>
</feature>
<dbReference type="PANTHER" id="PTHR11662">
    <property type="entry name" value="SOLUTE CARRIER FAMILY 17"/>
    <property type="match status" value="1"/>
</dbReference>
<evidence type="ECO:0000256" key="4">
    <source>
        <dbReference type="ARBA" id="ARBA00022475"/>
    </source>
</evidence>
<feature type="compositionally biased region" description="Low complexity" evidence="14">
    <location>
        <begin position="1"/>
        <end position="14"/>
    </location>
</feature>
<evidence type="ECO:0000256" key="7">
    <source>
        <dbReference type="ARBA" id="ARBA00022989"/>
    </source>
</evidence>
<keyword evidence="9" id="KW-0406">Ion transport</keyword>
<dbReference type="CTD" id="10050"/>
<keyword evidence="7 15" id="KW-1133">Transmembrane helix</keyword>
<evidence type="ECO:0000256" key="2">
    <source>
        <dbReference type="ARBA" id="ARBA00008586"/>
    </source>
</evidence>
<feature type="transmembrane region" description="Helical" evidence="15">
    <location>
        <begin position="200"/>
        <end position="219"/>
    </location>
</feature>
<evidence type="ECO:0000256" key="3">
    <source>
        <dbReference type="ARBA" id="ARBA00022448"/>
    </source>
</evidence>
<dbReference type="GO" id="GO:0031526">
    <property type="term" value="C:brush border membrane"/>
    <property type="evidence" value="ECO:0007669"/>
    <property type="project" value="Ensembl"/>
</dbReference>
<name>A0A480SJL0_PIG</name>
<dbReference type="GO" id="GO:0022857">
    <property type="term" value="F:transmembrane transporter activity"/>
    <property type="evidence" value="ECO:0000318"/>
    <property type="project" value="GO_Central"/>
</dbReference>
<evidence type="ECO:0000313" key="18">
    <source>
        <dbReference type="Ensembl" id="ENSSSCP00000038098.3"/>
    </source>
</evidence>
<keyword evidence="19" id="KW-1185">Reference proteome</keyword>
<reference evidence="18" key="3">
    <citation type="journal article" date="2020" name="Gigascience">
        <title>An improved pig reference genome sequence to enable pig genetics and genomics research.</title>
        <authorList>
            <person name="Warr A."/>
            <person name="Affara N."/>
            <person name="Aken B."/>
            <person name="Beiki H."/>
            <person name="Bickhart D.M."/>
            <person name="Billis K."/>
            <person name="Chow W."/>
            <person name="Eory L."/>
            <person name="Finlayson H.A."/>
            <person name="Flicek P."/>
            <person name="Giron C.G."/>
            <person name="Griffin D.K."/>
            <person name="Hall R."/>
            <person name="Hannum G."/>
            <person name="Hourlier T."/>
            <person name="Howe K."/>
            <person name="Hume D.A."/>
            <person name="Izuogu O."/>
            <person name="Kim K."/>
            <person name="Koren S."/>
            <person name="Liu H."/>
            <person name="Manchanda N."/>
            <person name="Martin F.J."/>
            <person name="Nonneman D.J."/>
            <person name="O'Connor R.E."/>
            <person name="Phillippy A.M."/>
            <person name="Rohrer G.A."/>
            <person name="Rosen B.D."/>
            <person name="Rund L.A."/>
            <person name="Sargent C.A."/>
            <person name="Schook L.B."/>
            <person name="Schroeder S.G."/>
            <person name="Schwartz A.S."/>
            <person name="Skinner B.M."/>
            <person name="Talbot R."/>
            <person name="Tseng E."/>
            <person name="Tuggle C.K."/>
            <person name="Watson M."/>
            <person name="Smith T.P.L."/>
            <person name="Archibald A.L."/>
        </authorList>
    </citation>
    <scope>NUCLEOTIDE SEQUENCE [LARGE SCALE GENOMIC DNA]</scope>
    <source>
        <strain evidence="18">Duroc</strain>
    </source>
</reference>
<dbReference type="CDD" id="cd17318">
    <property type="entry name" value="MFS_SLC17"/>
    <property type="match status" value="1"/>
</dbReference>
<dbReference type="FunFam" id="1.20.1250.20:FF:000003">
    <property type="entry name" value="Solute carrier family 17 member 3"/>
    <property type="match status" value="1"/>
</dbReference>
<evidence type="ECO:0000256" key="8">
    <source>
        <dbReference type="ARBA" id="ARBA00023053"/>
    </source>
</evidence>
<dbReference type="Proteomes" id="UP000008227">
    <property type="component" value="Chromosome 7"/>
</dbReference>
<keyword evidence="11" id="KW-0325">Glycoprotein</keyword>
<keyword evidence="8" id="KW-0915">Sodium</keyword>
<dbReference type="PANTHER" id="PTHR11662:SF284">
    <property type="entry name" value="SMALL INTESTINE URATE EXPORTER-RELATED"/>
    <property type="match status" value="1"/>
</dbReference>
<feature type="transmembrane region" description="Helical" evidence="15">
    <location>
        <begin position="369"/>
        <end position="388"/>
    </location>
</feature>
<comment type="similarity">
    <text evidence="2">Belongs to the major facilitator superfamily. Sodium/anion cotransporter family.</text>
</comment>
<feature type="transmembrane region" description="Helical" evidence="15">
    <location>
        <begin position="165"/>
        <end position="188"/>
    </location>
</feature>
<dbReference type="GO" id="GO:0044341">
    <property type="term" value="P:sodium-dependent phosphate transport"/>
    <property type="evidence" value="ECO:0000318"/>
    <property type="project" value="GO_Central"/>
</dbReference>
<organism evidence="17">
    <name type="scientific">Sus scrofa</name>
    <name type="common">Pig</name>
    <dbReference type="NCBI Taxonomy" id="9823"/>
    <lineage>
        <taxon>Eukaryota</taxon>
        <taxon>Metazoa</taxon>
        <taxon>Chordata</taxon>
        <taxon>Craniata</taxon>
        <taxon>Vertebrata</taxon>
        <taxon>Euteleostomi</taxon>
        <taxon>Mammalia</taxon>
        <taxon>Eutheria</taxon>
        <taxon>Laurasiatheria</taxon>
        <taxon>Artiodactyla</taxon>
        <taxon>Suina</taxon>
        <taxon>Suidae</taxon>
        <taxon>Sus</taxon>
    </lineage>
</organism>